<accession>A0ABQ9GAW2</accession>
<dbReference type="Pfam" id="PF14291">
    <property type="entry name" value="DUF4371"/>
    <property type="match status" value="1"/>
</dbReference>
<reference evidence="2 3" key="1">
    <citation type="submission" date="2023-02" db="EMBL/GenBank/DDBJ databases">
        <title>LHISI_Scaffold_Assembly.</title>
        <authorList>
            <person name="Stuart O.P."/>
            <person name="Cleave R."/>
            <person name="Magrath M.J.L."/>
            <person name="Mikheyev A.S."/>
        </authorList>
    </citation>
    <scope>NUCLEOTIDE SEQUENCE [LARGE SCALE GENOMIC DNA]</scope>
    <source>
        <strain evidence="2">Daus_M_001</strain>
        <tissue evidence="2">Leg muscle</tissue>
    </source>
</reference>
<feature type="domain" description="DUF4371" evidence="1">
    <location>
        <begin position="473"/>
        <end position="580"/>
    </location>
</feature>
<sequence>MTGECVKRFIKDSWCGCTTPDVEGILREGTERLGRPIKGREATKWHCLPNLSTGLSGEVLRCLGRTAKFLFYGWCRSYIQSQPEDRQVFVAAIWLKCRNRAKSVAAKTSADRTDDGGRSETMVDERERGLNEMLLSQYCPSTKTCRCETYSRDTIILRGHGGSAVSLLASYQGEPGSIPGRVTPGFSLVEIVPDDALVGGFPRRSPVSRALSFWRYSILNSFTLTGSQDLAGYELSRTPTDVRNVIAHRYVPPASDCIDSPSESDETLPTNCSINRQQATASERRDFGGNRIRTSPDCTNCELIEKWGHGGVVVRILASQLGEPGSIPAGVASPPPPGILACGNRAGQCRWSGGFLRDLPLPTIFHYGAAPYSARFTLIGSQDLDVKSRPNISNQLTENPRGVQLQLALSITRGTPQPSKNALLPTLTIAPTHPPLRQRDKGEGCRRATALARASPAGVCVSVAVMNASAARFKTEILGLLSNEICTEICSQQNPPIFSVIGDGTGDISEEQQLSVCFTWVDKGLRPHKSFVGLYSVGKTTGERITSVLLDAMIRLQLPISNFRGQAYDGAPNMSGKSNGVQAVLPNHQPLAHYDGAPNMSGKSNGVQAVLPNHQPLAHYDGAPNMSGKSNGVQAVLPNHQPLAHYDGAPNMSGKSNGVQAVLPNHQPLAHYVHCGAHCEI</sequence>
<dbReference type="PANTHER" id="PTHR45749">
    <property type="match status" value="1"/>
</dbReference>
<organism evidence="2 3">
    <name type="scientific">Dryococelus australis</name>
    <dbReference type="NCBI Taxonomy" id="614101"/>
    <lineage>
        <taxon>Eukaryota</taxon>
        <taxon>Metazoa</taxon>
        <taxon>Ecdysozoa</taxon>
        <taxon>Arthropoda</taxon>
        <taxon>Hexapoda</taxon>
        <taxon>Insecta</taxon>
        <taxon>Pterygota</taxon>
        <taxon>Neoptera</taxon>
        <taxon>Polyneoptera</taxon>
        <taxon>Phasmatodea</taxon>
        <taxon>Verophasmatodea</taxon>
        <taxon>Anareolatae</taxon>
        <taxon>Phasmatidae</taxon>
        <taxon>Eurycanthinae</taxon>
        <taxon>Dryococelus</taxon>
    </lineage>
</organism>
<dbReference type="Proteomes" id="UP001159363">
    <property type="component" value="Chromosome 13"/>
</dbReference>
<evidence type="ECO:0000313" key="3">
    <source>
        <dbReference type="Proteomes" id="UP001159363"/>
    </source>
</evidence>
<proteinExistence type="predicted"/>
<keyword evidence="3" id="KW-1185">Reference proteome</keyword>
<evidence type="ECO:0000259" key="1">
    <source>
        <dbReference type="Pfam" id="PF14291"/>
    </source>
</evidence>
<comment type="caution">
    <text evidence="2">The sequence shown here is derived from an EMBL/GenBank/DDBJ whole genome shotgun (WGS) entry which is preliminary data.</text>
</comment>
<evidence type="ECO:0000313" key="2">
    <source>
        <dbReference type="EMBL" id="KAJ8868573.1"/>
    </source>
</evidence>
<dbReference type="InterPro" id="IPR025398">
    <property type="entry name" value="DUF4371"/>
</dbReference>
<dbReference type="EMBL" id="JARBHB010000014">
    <property type="protein sequence ID" value="KAJ8868573.1"/>
    <property type="molecule type" value="Genomic_DNA"/>
</dbReference>
<gene>
    <name evidence="2" type="ORF">PR048_030111</name>
</gene>
<name>A0ABQ9GAW2_9NEOP</name>
<protein>
    <recommendedName>
        <fullName evidence="1">DUF4371 domain-containing protein</fullName>
    </recommendedName>
</protein>
<dbReference type="PANTHER" id="PTHR45749:SF21">
    <property type="entry name" value="DUF4371 DOMAIN-CONTAINING PROTEIN"/>
    <property type="match status" value="1"/>
</dbReference>